<organism evidence="1">
    <name type="scientific">marine metagenome</name>
    <dbReference type="NCBI Taxonomy" id="408172"/>
    <lineage>
        <taxon>unclassified sequences</taxon>
        <taxon>metagenomes</taxon>
        <taxon>ecological metagenomes</taxon>
    </lineage>
</organism>
<evidence type="ECO:0000313" key="1">
    <source>
        <dbReference type="EMBL" id="SVA43614.1"/>
    </source>
</evidence>
<dbReference type="PROSITE" id="PS51257">
    <property type="entry name" value="PROKAR_LIPOPROTEIN"/>
    <property type="match status" value="1"/>
</dbReference>
<name>A0A381VTL8_9ZZZZ</name>
<gene>
    <name evidence="1" type="ORF">METZ01_LOCUS96468</name>
</gene>
<dbReference type="EMBL" id="UINC01009740">
    <property type="protein sequence ID" value="SVA43614.1"/>
    <property type="molecule type" value="Genomic_DNA"/>
</dbReference>
<proteinExistence type="predicted"/>
<sequence length="339" mass="37515">MKHLHLLPVILLLVFSACENSDDEFTIDDGGILILDESALIALLDADDAAGLDGFDDEGLANLDFEFGLETGGLAKLLGDTLSYGEGYRIRFGRLFTDRDRTIEFNVDGDTAIGFVTHTITGVFMVQAIDTSNHESIDSMGFSKDFTTVLTRQVRYVQEEDVTNPDGYRWKIDALTPLIGGSGEKVSITGVDISALSEYGVGNVLHSFNADEVGTLFIDRESLPTFSAFELVLIQMSVENDGPEYTMDSTGVGEWCTVRYARNRLQRGRRFINDTGRFFDTTMNDNIHSGAWLIHGPGTGQNSRVFRSFYDVIDLATIFTEDGGYNTAVWSIPYLVERP</sequence>
<protein>
    <submittedName>
        <fullName evidence="1">Uncharacterized protein</fullName>
    </submittedName>
</protein>
<dbReference type="AlphaFoldDB" id="A0A381VTL8"/>
<reference evidence="1" key="1">
    <citation type="submission" date="2018-05" db="EMBL/GenBank/DDBJ databases">
        <authorList>
            <person name="Lanie J.A."/>
            <person name="Ng W.-L."/>
            <person name="Kazmierczak K.M."/>
            <person name="Andrzejewski T.M."/>
            <person name="Davidsen T.M."/>
            <person name="Wayne K.J."/>
            <person name="Tettelin H."/>
            <person name="Glass J.I."/>
            <person name="Rusch D."/>
            <person name="Podicherti R."/>
            <person name="Tsui H.-C.T."/>
            <person name="Winkler M.E."/>
        </authorList>
    </citation>
    <scope>NUCLEOTIDE SEQUENCE</scope>
</reference>
<accession>A0A381VTL8</accession>